<protein>
    <submittedName>
        <fullName evidence="8">MFS general substrate transporter</fullName>
    </submittedName>
</protein>
<feature type="region of interest" description="Disordered" evidence="5">
    <location>
        <begin position="1"/>
        <end position="36"/>
    </location>
</feature>
<reference evidence="8" key="1">
    <citation type="journal article" date="2020" name="Stud. Mycol.">
        <title>101 Dothideomycetes genomes: a test case for predicting lifestyles and emergence of pathogens.</title>
        <authorList>
            <person name="Haridas S."/>
            <person name="Albert R."/>
            <person name="Binder M."/>
            <person name="Bloem J."/>
            <person name="Labutti K."/>
            <person name="Salamov A."/>
            <person name="Andreopoulos B."/>
            <person name="Baker S."/>
            <person name="Barry K."/>
            <person name="Bills G."/>
            <person name="Bluhm B."/>
            <person name="Cannon C."/>
            <person name="Castanera R."/>
            <person name="Culley D."/>
            <person name="Daum C."/>
            <person name="Ezra D."/>
            <person name="Gonzalez J."/>
            <person name="Henrissat B."/>
            <person name="Kuo A."/>
            <person name="Liang C."/>
            <person name="Lipzen A."/>
            <person name="Lutzoni F."/>
            <person name="Magnuson J."/>
            <person name="Mondo S."/>
            <person name="Nolan M."/>
            <person name="Ohm R."/>
            <person name="Pangilinan J."/>
            <person name="Park H.-J."/>
            <person name="Ramirez L."/>
            <person name="Alfaro M."/>
            <person name="Sun H."/>
            <person name="Tritt A."/>
            <person name="Yoshinaga Y."/>
            <person name="Zwiers L.-H."/>
            <person name="Turgeon B."/>
            <person name="Goodwin S."/>
            <person name="Spatafora J."/>
            <person name="Crous P."/>
            <person name="Grigoriev I."/>
        </authorList>
    </citation>
    <scope>NUCLEOTIDE SEQUENCE</scope>
    <source>
        <strain evidence="8">CBS 379.55</strain>
    </source>
</reference>
<keyword evidence="3 6" id="KW-1133">Transmembrane helix</keyword>
<evidence type="ECO:0000256" key="5">
    <source>
        <dbReference type="SAM" id="MobiDB-lite"/>
    </source>
</evidence>
<evidence type="ECO:0000256" key="6">
    <source>
        <dbReference type="SAM" id="Phobius"/>
    </source>
</evidence>
<keyword evidence="9" id="KW-1185">Reference proteome</keyword>
<dbReference type="PROSITE" id="PS50850">
    <property type="entry name" value="MFS"/>
    <property type="match status" value="1"/>
</dbReference>
<feature type="transmembrane region" description="Helical" evidence="6">
    <location>
        <begin position="147"/>
        <end position="167"/>
    </location>
</feature>
<evidence type="ECO:0000256" key="1">
    <source>
        <dbReference type="ARBA" id="ARBA00004141"/>
    </source>
</evidence>
<dbReference type="GO" id="GO:0022857">
    <property type="term" value="F:transmembrane transporter activity"/>
    <property type="evidence" value="ECO:0007669"/>
    <property type="project" value="InterPro"/>
</dbReference>
<feature type="transmembrane region" description="Helical" evidence="6">
    <location>
        <begin position="351"/>
        <end position="370"/>
    </location>
</feature>
<feature type="transmembrane region" description="Helical" evidence="6">
    <location>
        <begin position="415"/>
        <end position="435"/>
    </location>
</feature>
<gene>
    <name evidence="8" type="ORF">EI97DRAFT_387030</name>
</gene>
<dbReference type="OrthoDB" id="5376138at2759"/>
<comment type="subcellular location">
    <subcellularLocation>
        <location evidence="1">Membrane</location>
        <topology evidence="1">Multi-pass membrane protein</topology>
    </subcellularLocation>
</comment>
<dbReference type="AlphaFoldDB" id="A0A6A6J893"/>
<organism evidence="8 9">
    <name type="scientific">Westerdykella ornata</name>
    <dbReference type="NCBI Taxonomy" id="318751"/>
    <lineage>
        <taxon>Eukaryota</taxon>
        <taxon>Fungi</taxon>
        <taxon>Dikarya</taxon>
        <taxon>Ascomycota</taxon>
        <taxon>Pezizomycotina</taxon>
        <taxon>Dothideomycetes</taxon>
        <taxon>Pleosporomycetidae</taxon>
        <taxon>Pleosporales</taxon>
        <taxon>Sporormiaceae</taxon>
        <taxon>Westerdykella</taxon>
    </lineage>
</organism>
<dbReference type="RefSeq" id="XP_033649395.1">
    <property type="nucleotide sequence ID" value="XM_033796100.1"/>
</dbReference>
<evidence type="ECO:0000256" key="3">
    <source>
        <dbReference type="ARBA" id="ARBA00022989"/>
    </source>
</evidence>
<keyword evidence="4 6" id="KW-0472">Membrane</keyword>
<dbReference type="PANTHER" id="PTHR23502">
    <property type="entry name" value="MAJOR FACILITATOR SUPERFAMILY"/>
    <property type="match status" value="1"/>
</dbReference>
<dbReference type="Pfam" id="PF07690">
    <property type="entry name" value="MFS_1"/>
    <property type="match status" value="1"/>
</dbReference>
<accession>A0A6A6J893</accession>
<dbReference type="Gene3D" id="1.20.1250.20">
    <property type="entry name" value="MFS general substrate transporter like domains"/>
    <property type="match status" value="1"/>
</dbReference>
<dbReference type="PANTHER" id="PTHR23502:SF3">
    <property type="entry name" value="MAJOR FACILITATOR SUPERFAMILY (MFS) PROFILE DOMAIN-CONTAINING PROTEIN-RELATED"/>
    <property type="match status" value="1"/>
</dbReference>
<feature type="compositionally biased region" description="Polar residues" evidence="5">
    <location>
        <begin position="18"/>
        <end position="28"/>
    </location>
</feature>
<dbReference type="GO" id="GO:0005886">
    <property type="term" value="C:plasma membrane"/>
    <property type="evidence" value="ECO:0007669"/>
    <property type="project" value="TreeGrafter"/>
</dbReference>
<dbReference type="InterPro" id="IPR011701">
    <property type="entry name" value="MFS"/>
</dbReference>
<feature type="transmembrane region" description="Helical" evidence="6">
    <location>
        <begin position="305"/>
        <end position="331"/>
    </location>
</feature>
<feature type="transmembrane region" description="Helical" evidence="6">
    <location>
        <begin position="173"/>
        <end position="194"/>
    </location>
</feature>
<dbReference type="GeneID" id="54549275"/>
<evidence type="ECO:0000259" key="7">
    <source>
        <dbReference type="PROSITE" id="PS50850"/>
    </source>
</evidence>
<dbReference type="InterPro" id="IPR036259">
    <property type="entry name" value="MFS_trans_sf"/>
</dbReference>
<sequence>MPFTLSHPFKAKADAEGKTTSSPPQTQEVAIEDDADDESLLASLTTEKGKRIPCEPEGIVDGLTAHSWPSWKKSTVLTVVAVCQTSMNFNAAIYSNAIDGINEHFGVSDAHMGRDPSLNTGMFAFLVPYAFGCELWAPWSEELGRHWVMQISLLCVNLSIVMCATANTFPQMIAGRVLGGLSSAGGSVTLGMVADMFHPKDQQPPVAWASLWSCLGAVVGGICGGPLQQYTNWRMIFYVQLAFGTFAQLLQLSVSRETRATCLLDREAIRRRQATGEEIYGRTEITSFWERLEPKHMVKTFARPFTMLFTEPIVLCLSLLSGFADALVFMFFESYGLVFAQWSFTPTDIRLVLLSLAGAYWITYAGYFPMFARHRRLRSKGNELAPETRLSLLCFVVWALPLGLLGSAFAGTSSWGGMVFCTFLIGMANWAIYFATIDYMVEAYGSYSASATGGNGFARDFLAGLCVLYTKPMFKALGIRNTFLVLFAASFFLCIPVVVFYRWGHVVRQKSRFAQKIKAQRARDERVAELIVARRAKKAATESSSTVATEASEKEARWPSITEPAPATGATVVETMV</sequence>
<dbReference type="InterPro" id="IPR020846">
    <property type="entry name" value="MFS_dom"/>
</dbReference>
<evidence type="ECO:0000313" key="9">
    <source>
        <dbReference type="Proteomes" id="UP000800097"/>
    </source>
</evidence>
<proteinExistence type="predicted"/>
<keyword evidence="2 6" id="KW-0812">Transmembrane</keyword>
<dbReference type="Proteomes" id="UP000800097">
    <property type="component" value="Unassembled WGS sequence"/>
</dbReference>
<name>A0A6A6J893_WESOR</name>
<evidence type="ECO:0000313" key="8">
    <source>
        <dbReference type="EMBL" id="KAF2271856.1"/>
    </source>
</evidence>
<dbReference type="EMBL" id="ML986531">
    <property type="protein sequence ID" value="KAF2271856.1"/>
    <property type="molecule type" value="Genomic_DNA"/>
</dbReference>
<feature type="transmembrane region" description="Helical" evidence="6">
    <location>
        <begin position="482"/>
        <end position="503"/>
    </location>
</feature>
<feature type="domain" description="Major facilitator superfamily (MFS) profile" evidence="7">
    <location>
        <begin position="76"/>
        <end position="505"/>
    </location>
</feature>
<evidence type="ECO:0000256" key="4">
    <source>
        <dbReference type="ARBA" id="ARBA00023136"/>
    </source>
</evidence>
<evidence type="ECO:0000256" key="2">
    <source>
        <dbReference type="ARBA" id="ARBA00022692"/>
    </source>
</evidence>
<feature type="transmembrane region" description="Helical" evidence="6">
    <location>
        <begin position="206"/>
        <end position="227"/>
    </location>
</feature>
<dbReference type="SUPFAM" id="SSF103473">
    <property type="entry name" value="MFS general substrate transporter"/>
    <property type="match status" value="1"/>
</dbReference>
<feature type="transmembrane region" description="Helical" evidence="6">
    <location>
        <begin position="390"/>
        <end position="409"/>
    </location>
</feature>